<evidence type="ECO:0000313" key="1">
    <source>
        <dbReference type="EMBL" id="KAJ7746034.1"/>
    </source>
</evidence>
<name>A0AAD7IPJ7_9AGAR</name>
<protein>
    <submittedName>
        <fullName evidence="1">Uncharacterized protein</fullName>
    </submittedName>
</protein>
<evidence type="ECO:0000313" key="2">
    <source>
        <dbReference type="Proteomes" id="UP001215598"/>
    </source>
</evidence>
<dbReference type="Proteomes" id="UP001215598">
    <property type="component" value="Unassembled WGS sequence"/>
</dbReference>
<keyword evidence="2" id="KW-1185">Reference proteome</keyword>
<sequence length="118" mass="13359">MAKAADRPFGKTVQISSISTTIRSKQKLKDLSVKVESGGVRIEKQKFKEKLVSKIEFKPPRSIGNESTLRVKLCQSQLFREVVLSEMEFTVQSAQAILGHQIEVIGKQRIFLRVFPLN</sequence>
<accession>A0AAD7IPJ7</accession>
<reference evidence="1" key="1">
    <citation type="submission" date="2023-03" db="EMBL/GenBank/DDBJ databases">
        <title>Massive genome expansion in bonnet fungi (Mycena s.s.) driven by repeated elements and novel gene families across ecological guilds.</title>
        <authorList>
            <consortium name="Lawrence Berkeley National Laboratory"/>
            <person name="Harder C.B."/>
            <person name="Miyauchi S."/>
            <person name="Viragh M."/>
            <person name="Kuo A."/>
            <person name="Thoen E."/>
            <person name="Andreopoulos B."/>
            <person name="Lu D."/>
            <person name="Skrede I."/>
            <person name="Drula E."/>
            <person name="Henrissat B."/>
            <person name="Morin E."/>
            <person name="Kohler A."/>
            <person name="Barry K."/>
            <person name="LaButti K."/>
            <person name="Morin E."/>
            <person name="Salamov A."/>
            <person name="Lipzen A."/>
            <person name="Mereny Z."/>
            <person name="Hegedus B."/>
            <person name="Baldrian P."/>
            <person name="Stursova M."/>
            <person name="Weitz H."/>
            <person name="Taylor A."/>
            <person name="Grigoriev I.V."/>
            <person name="Nagy L.G."/>
            <person name="Martin F."/>
            <person name="Kauserud H."/>
        </authorList>
    </citation>
    <scope>NUCLEOTIDE SEQUENCE</scope>
    <source>
        <strain evidence="1">CBHHK182m</strain>
    </source>
</reference>
<gene>
    <name evidence="1" type="ORF">B0H16DRAFT_1462620</name>
</gene>
<comment type="caution">
    <text evidence="1">The sequence shown here is derived from an EMBL/GenBank/DDBJ whole genome shotgun (WGS) entry which is preliminary data.</text>
</comment>
<dbReference type="EMBL" id="JARKIB010000081">
    <property type="protein sequence ID" value="KAJ7746034.1"/>
    <property type="molecule type" value="Genomic_DNA"/>
</dbReference>
<proteinExistence type="predicted"/>
<dbReference type="AlphaFoldDB" id="A0AAD7IPJ7"/>
<organism evidence="1 2">
    <name type="scientific">Mycena metata</name>
    <dbReference type="NCBI Taxonomy" id="1033252"/>
    <lineage>
        <taxon>Eukaryota</taxon>
        <taxon>Fungi</taxon>
        <taxon>Dikarya</taxon>
        <taxon>Basidiomycota</taxon>
        <taxon>Agaricomycotina</taxon>
        <taxon>Agaricomycetes</taxon>
        <taxon>Agaricomycetidae</taxon>
        <taxon>Agaricales</taxon>
        <taxon>Marasmiineae</taxon>
        <taxon>Mycenaceae</taxon>
        <taxon>Mycena</taxon>
    </lineage>
</organism>